<name>A0A5B7FHV7_PORTR</name>
<dbReference type="EMBL" id="VSRR010006538">
    <property type="protein sequence ID" value="MPC45026.1"/>
    <property type="molecule type" value="Genomic_DNA"/>
</dbReference>
<comment type="caution">
    <text evidence="1">The sequence shown here is derived from an EMBL/GenBank/DDBJ whole genome shotgun (WGS) entry which is preliminary data.</text>
</comment>
<reference evidence="1 2" key="1">
    <citation type="submission" date="2019-05" db="EMBL/GenBank/DDBJ databases">
        <title>Another draft genome of Portunus trituberculatus and its Hox gene families provides insights of decapod evolution.</title>
        <authorList>
            <person name="Jeong J.-H."/>
            <person name="Song I."/>
            <person name="Kim S."/>
            <person name="Choi T."/>
            <person name="Kim D."/>
            <person name="Ryu S."/>
            <person name="Kim W."/>
        </authorList>
    </citation>
    <scope>NUCLEOTIDE SEQUENCE [LARGE SCALE GENOMIC DNA]</scope>
    <source>
        <tissue evidence="1">Muscle</tissue>
    </source>
</reference>
<gene>
    <name evidence="1" type="ORF">E2C01_038709</name>
</gene>
<evidence type="ECO:0000313" key="2">
    <source>
        <dbReference type="Proteomes" id="UP000324222"/>
    </source>
</evidence>
<organism evidence="1 2">
    <name type="scientific">Portunus trituberculatus</name>
    <name type="common">Swimming crab</name>
    <name type="synonym">Neptunus trituberculatus</name>
    <dbReference type="NCBI Taxonomy" id="210409"/>
    <lineage>
        <taxon>Eukaryota</taxon>
        <taxon>Metazoa</taxon>
        <taxon>Ecdysozoa</taxon>
        <taxon>Arthropoda</taxon>
        <taxon>Crustacea</taxon>
        <taxon>Multicrustacea</taxon>
        <taxon>Malacostraca</taxon>
        <taxon>Eumalacostraca</taxon>
        <taxon>Eucarida</taxon>
        <taxon>Decapoda</taxon>
        <taxon>Pleocyemata</taxon>
        <taxon>Brachyura</taxon>
        <taxon>Eubrachyura</taxon>
        <taxon>Portunoidea</taxon>
        <taxon>Portunidae</taxon>
        <taxon>Portuninae</taxon>
        <taxon>Portunus</taxon>
    </lineage>
</organism>
<evidence type="ECO:0000313" key="1">
    <source>
        <dbReference type="EMBL" id="MPC45026.1"/>
    </source>
</evidence>
<keyword evidence="2" id="KW-1185">Reference proteome</keyword>
<sequence length="124" mass="13992">MDNAGQWSKKVFQLTMVNPMDQWVKESTRMFVKGRTPPDHHPSFWIVRPLPSDTSLISLCHVCLENPASSGHSTSRGPSEHLIESTSSLANTQMAENSLDSPLLPWFHPLPASRHRQSVCLQCW</sequence>
<protein>
    <submittedName>
        <fullName evidence="1">Uncharacterized protein</fullName>
    </submittedName>
</protein>
<accession>A0A5B7FHV7</accession>
<proteinExistence type="predicted"/>
<dbReference type="Proteomes" id="UP000324222">
    <property type="component" value="Unassembled WGS sequence"/>
</dbReference>
<dbReference type="AlphaFoldDB" id="A0A5B7FHV7"/>